<feature type="region of interest" description="Disordered" evidence="1">
    <location>
        <begin position="70"/>
        <end position="111"/>
    </location>
</feature>
<evidence type="ECO:0000313" key="2">
    <source>
        <dbReference type="EMBL" id="GIM16952.1"/>
    </source>
</evidence>
<dbReference type="Proteomes" id="UP000722791">
    <property type="component" value="Unassembled WGS sequence"/>
</dbReference>
<organism evidence="2 3">
    <name type="scientific">Volvox reticuliferus</name>
    <dbReference type="NCBI Taxonomy" id="1737510"/>
    <lineage>
        <taxon>Eukaryota</taxon>
        <taxon>Viridiplantae</taxon>
        <taxon>Chlorophyta</taxon>
        <taxon>core chlorophytes</taxon>
        <taxon>Chlorophyceae</taxon>
        <taxon>CS clade</taxon>
        <taxon>Chlamydomonadales</taxon>
        <taxon>Volvocaceae</taxon>
        <taxon>Volvox</taxon>
    </lineage>
</organism>
<feature type="non-terminal residue" evidence="2">
    <location>
        <position position="111"/>
    </location>
</feature>
<feature type="compositionally biased region" description="Gly residues" evidence="1">
    <location>
        <begin position="100"/>
        <end position="111"/>
    </location>
</feature>
<sequence length="111" mass="11532">MPAMTRWTYKCFQESPSKQRQATVAAGESDCRCLEIGKRDIWSASRVHSDRPRLAGNELYAADHDLLAESGGLGGSGGGGGGLDGSGGGHGRRRKWWDGGVDGGDGGLGPS</sequence>
<proteinExistence type="predicted"/>
<reference evidence="2" key="1">
    <citation type="journal article" date="2021" name="Proc. Natl. Acad. Sci. U.S.A.">
        <title>Three genomes in the algal genus Volvox reveal the fate of a haploid sex-determining region after a transition to homothallism.</title>
        <authorList>
            <person name="Yamamoto K."/>
            <person name="Hamaji T."/>
            <person name="Kawai-Toyooka H."/>
            <person name="Matsuzaki R."/>
            <person name="Takahashi F."/>
            <person name="Nishimura Y."/>
            <person name="Kawachi M."/>
            <person name="Noguchi H."/>
            <person name="Minakuchi Y."/>
            <person name="Umen J.G."/>
            <person name="Toyoda A."/>
            <person name="Nozaki H."/>
        </authorList>
    </citation>
    <scope>NUCLEOTIDE SEQUENCE</scope>
    <source>
        <strain evidence="2">NIES-3785</strain>
    </source>
</reference>
<dbReference type="EMBL" id="BNCQ01000087">
    <property type="protein sequence ID" value="GIM16952.1"/>
    <property type="molecule type" value="Genomic_DNA"/>
</dbReference>
<protein>
    <submittedName>
        <fullName evidence="2">Uncharacterized protein</fullName>
    </submittedName>
</protein>
<gene>
    <name evidence="2" type="ORF">Vretimale_19507</name>
</gene>
<feature type="compositionally biased region" description="Gly residues" evidence="1">
    <location>
        <begin position="71"/>
        <end position="89"/>
    </location>
</feature>
<comment type="caution">
    <text evidence="2">The sequence shown here is derived from an EMBL/GenBank/DDBJ whole genome shotgun (WGS) entry which is preliminary data.</text>
</comment>
<dbReference type="AlphaFoldDB" id="A0A8J4GWW6"/>
<accession>A0A8J4GWW6</accession>
<evidence type="ECO:0000256" key="1">
    <source>
        <dbReference type="SAM" id="MobiDB-lite"/>
    </source>
</evidence>
<name>A0A8J4GWW6_9CHLO</name>
<evidence type="ECO:0000313" key="3">
    <source>
        <dbReference type="Proteomes" id="UP000722791"/>
    </source>
</evidence>